<dbReference type="AlphaFoldDB" id="A0AAE1XHN3"/>
<keyword evidence="2" id="KW-1185">Reference proteome</keyword>
<gene>
    <name evidence="1" type="ORF">Sango_0228300</name>
</gene>
<accession>A0AAE1XHN3</accession>
<dbReference type="EMBL" id="JACGWL010000001">
    <property type="protein sequence ID" value="KAK4411553.1"/>
    <property type="molecule type" value="Genomic_DNA"/>
</dbReference>
<dbReference type="PANTHER" id="PTHR31286:SF179">
    <property type="entry name" value="RNASE H TYPE-1 DOMAIN-CONTAINING PROTEIN"/>
    <property type="match status" value="1"/>
</dbReference>
<reference evidence="1" key="2">
    <citation type="journal article" date="2024" name="Plant">
        <title>Genomic evolution and insights into agronomic trait innovations of Sesamum species.</title>
        <authorList>
            <person name="Miao H."/>
            <person name="Wang L."/>
            <person name="Qu L."/>
            <person name="Liu H."/>
            <person name="Sun Y."/>
            <person name="Le M."/>
            <person name="Wang Q."/>
            <person name="Wei S."/>
            <person name="Zheng Y."/>
            <person name="Lin W."/>
            <person name="Duan Y."/>
            <person name="Cao H."/>
            <person name="Xiong S."/>
            <person name="Wang X."/>
            <person name="Wei L."/>
            <person name="Li C."/>
            <person name="Ma Q."/>
            <person name="Ju M."/>
            <person name="Zhao R."/>
            <person name="Li G."/>
            <person name="Mu C."/>
            <person name="Tian Q."/>
            <person name="Mei H."/>
            <person name="Zhang T."/>
            <person name="Gao T."/>
            <person name="Zhang H."/>
        </authorList>
    </citation>
    <scope>NUCLEOTIDE SEQUENCE</scope>
    <source>
        <strain evidence="1">K16</strain>
    </source>
</reference>
<protein>
    <recommendedName>
        <fullName evidence="3">DUF4283 domain-containing protein</fullName>
    </recommendedName>
</protein>
<evidence type="ECO:0008006" key="3">
    <source>
        <dbReference type="Google" id="ProtNLM"/>
    </source>
</evidence>
<name>A0AAE1XHN3_9LAMI</name>
<evidence type="ECO:0000313" key="2">
    <source>
        <dbReference type="Proteomes" id="UP001289374"/>
    </source>
</evidence>
<comment type="caution">
    <text evidence="1">The sequence shown here is derived from an EMBL/GenBank/DDBJ whole genome shotgun (WGS) entry which is preliminary data.</text>
</comment>
<evidence type="ECO:0000313" key="1">
    <source>
        <dbReference type="EMBL" id="KAK4411553.1"/>
    </source>
</evidence>
<dbReference type="InterPro" id="IPR040256">
    <property type="entry name" value="At4g02000-like"/>
</dbReference>
<reference evidence="1" key="1">
    <citation type="submission" date="2020-06" db="EMBL/GenBank/DDBJ databases">
        <authorList>
            <person name="Li T."/>
            <person name="Hu X."/>
            <person name="Zhang T."/>
            <person name="Song X."/>
            <person name="Zhang H."/>
            <person name="Dai N."/>
            <person name="Sheng W."/>
            <person name="Hou X."/>
            <person name="Wei L."/>
        </authorList>
    </citation>
    <scope>NUCLEOTIDE SEQUENCE</scope>
    <source>
        <strain evidence="1">K16</strain>
        <tissue evidence="1">Leaf</tissue>
    </source>
</reference>
<sequence length="284" mass="31684">MRVFKWSPTFTPEQESSITPIWVSFLELPAHLYRKDAPFAIANNIGTPLQIADSTLNQSNLAKAQVCVEIDLPKPLLKEIDLKIYDAIIVQNIVYEHIPNYCSLCKHVGHCDAECYSKEDDPKPPSHRWNFGKKAAAKYKLKGMAVVQDVYKVLDKMPEKTEVGECSKNAVDHHRYVSVAVLNSQKEIGNYNNTSVIEADVNCGKNYMHEDKVNAENDILDCENIGFACGIEEKNVGHPTENENEENAFNLGEKAVGIMITRPNNIVGDLRRGNKGSALTLPLG</sequence>
<proteinExistence type="predicted"/>
<dbReference type="Proteomes" id="UP001289374">
    <property type="component" value="Unassembled WGS sequence"/>
</dbReference>
<organism evidence="1 2">
    <name type="scientific">Sesamum angolense</name>
    <dbReference type="NCBI Taxonomy" id="2727404"/>
    <lineage>
        <taxon>Eukaryota</taxon>
        <taxon>Viridiplantae</taxon>
        <taxon>Streptophyta</taxon>
        <taxon>Embryophyta</taxon>
        <taxon>Tracheophyta</taxon>
        <taxon>Spermatophyta</taxon>
        <taxon>Magnoliopsida</taxon>
        <taxon>eudicotyledons</taxon>
        <taxon>Gunneridae</taxon>
        <taxon>Pentapetalae</taxon>
        <taxon>asterids</taxon>
        <taxon>lamiids</taxon>
        <taxon>Lamiales</taxon>
        <taxon>Pedaliaceae</taxon>
        <taxon>Sesamum</taxon>
    </lineage>
</organism>
<dbReference type="PANTHER" id="PTHR31286">
    <property type="entry name" value="GLYCINE-RICH CELL WALL STRUCTURAL PROTEIN 1.8-LIKE"/>
    <property type="match status" value="1"/>
</dbReference>